<gene>
    <name evidence="2" type="ORF">K3148_02940</name>
</gene>
<evidence type="ECO:0000256" key="1">
    <source>
        <dbReference type="SAM" id="Phobius"/>
    </source>
</evidence>
<keyword evidence="1" id="KW-1133">Transmembrane helix</keyword>
<dbReference type="EMBL" id="CP081295">
    <property type="protein sequence ID" value="QZD90369.1"/>
    <property type="molecule type" value="Genomic_DNA"/>
</dbReference>
<keyword evidence="3" id="KW-1185">Reference proteome</keyword>
<protein>
    <submittedName>
        <fullName evidence="2">Uncharacterized protein</fullName>
    </submittedName>
</protein>
<dbReference type="Proteomes" id="UP000824281">
    <property type="component" value="Chromosome"/>
</dbReference>
<organism evidence="2 3">
    <name type="scientific">Qipengyuania aurantiaca</name>
    <dbReference type="NCBI Taxonomy" id="2867233"/>
    <lineage>
        <taxon>Bacteria</taxon>
        <taxon>Pseudomonadati</taxon>
        <taxon>Pseudomonadota</taxon>
        <taxon>Alphaproteobacteria</taxon>
        <taxon>Sphingomonadales</taxon>
        <taxon>Erythrobacteraceae</taxon>
        <taxon>Qipengyuania</taxon>
    </lineage>
</organism>
<keyword evidence="1" id="KW-0472">Membrane</keyword>
<dbReference type="RefSeq" id="WP_221425840.1">
    <property type="nucleotide sequence ID" value="NZ_CP081295.1"/>
</dbReference>
<proteinExistence type="predicted"/>
<keyword evidence="1" id="KW-0812">Transmembrane</keyword>
<accession>A0ABX8ZN41</accession>
<feature type="transmembrane region" description="Helical" evidence="1">
    <location>
        <begin position="67"/>
        <end position="87"/>
    </location>
</feature>
<evidence type="ECO:0000313" key="2">
    <source>
        <dbReference type="EMBL" id="QZD90369.1"/>
    </source>
</evidence>
<sequence>MDWEVILKGLGLLTFGALFVWFGIDGWRHRREERISLIEAAILKAGKENEPLPFNRWDRMTAYVQPVLLLIFGPLMILGGVAVLSLLGE</sequence>
<evidence type="ECO:0000313" key="3">
    <source>
        <dbReference type="Proteomes" id="UP000824281"/>
    </source>
</evidence>
<reference evidence="2 3" key="1">
    <citation type="submission" date="2021-08" db="EMBL/GenBank/DDBJ databases">
        <title>Comparative Genomics Analysis of the Genus Qipengyuania Reveals Extensive Genetic Diversity and Metabolic Versatility, Including the Description of Fifteen Novel Species.</title>
        <authorList>
            <person name="Liu Y."/>
        </authorList>
    </citation>
    <scope>NUCLEOTIDE SEQUENCE [LARGE SCALE GENOMIC DNA]</scope>
    <source>
        <strain evidence="2 3">1NDH13</strain>
    </source>
</reference>
<name>A0ABX8ZN41_9SPHN</name>
<feature type="transmembrane region" description="Helical" evidence="1">
    <location>
        <begin position="6"/>
        <end position="24"/>
    </location>
</feature>